<dbReference type="RefSeq" id="WP_091349974.1">
    <property type="nucleotide sequence ID" value="NZ_FOIF01000014.1"/>
</dbReference>
<dbReference type="PROSITE" id="PS51257">
    <property type="entry name" value="PROKAR_LIPOPROTEIN"/>
    <property type="match status" value="1"/>
</dbReference>
<sequence>MGKKIIYLVVLILFISSSLGCLKDGVQKEIKEDLFITSMENFNLTIYKNLSNASYIVFNLITSEAIDENSFSISLDIDTPYSFSLEKMEINEYPQYIYMTYKGIDWDEFYRLERLIEENKGNIEKILKHSQELEDYKKKYLVDYETEKTNPAYKNLNYYAVYIKFSMDDEKVRGFTGKEKIEEVIFSVGEKEYKFPIGKIILDYQTHFETAFYLESFVLGFSEKKLIPNSLGVIVIDNMEFLATENLTIKDIRLLNEGVDIDQIKVILEKDGIALDTIFDQELSLEKGTKFSPTLIVKDKSFMNKQFYYTTLVVEIEYEYMGNVYYQYFTANYMPGADFHELYSIKVHDLDFISYYNKYLNYFGLGD</sequence>
<reference evidence="2" key="1">
    <citation type="submission" date="2016-10" db="EMBL/GenBank/DDBJ databases">
        <authorList>
            <person name="Varghese N."/>
            <person name="Submissions S."/>
        </authorList>
    </citation>
    <scope>NUCLEOTIDE SEQUENCE [LARGE SCALE GENOMIC DNA]</scope>
    <source>
        <strain evidence="2">DSM 13577</strain>
    </source>
</reference>
<name>A0A1H9ZXZ6_9FIRM</name>
<evidence type="ECO:0000313" key="2">
    <source>
        <dbReference type="Proteomes" id="UP000243819"/>
    </source>
</evidence>
<dbReference type="EMBL" id="FOIF01000014">
    <property type="protein sequence ID" value="SES86221.1"/>
    <property type="molecule type" value="Genomic_DNA"/>
</dbReference>
<protein>
    <submittedName>
        <fullName evidence="1">Uncharacterized protein</fullName>
    </submittedName>
</protein>
<organism evidence="1 2">
    <name type="scientific">Anaerobranca gottschalkii DSM 13577</name>
    <dbReference type="NCBI Taxonomy" id="1120990"/>
    <lineage>
        <taxon>Bacteria</taxon>
        <taxon>Bacillati</taxon>
        <taxon>Bacillota</taxon>
        <taxon>Clostridia</taxon>
        <taxon>Eubacteriales</taxon>
        <taxon>Proteinivoracaceae</taxon>
        <taxon>Anaerobranca</taxon>
    </lineage>
</organism>
<dbReference type="AlphaFoldDB" id="A0A1H9ZXZ6"/>
<gene>
    <name evidence="1" type="ORF">SAMN03080614_101421</name>
</gene>
<dbReference type="STRING" id="1120990.SAMN03080614_101421"/>
<dbReference type="Proteomes" id="UP000243819">
    <property type="component" value="Unassembled WGS sequence"/>
</dbReference>
<keyword evidence="2" id="KW-1185">Reference proteome</keyword>
<evidence type="ECO:0000313" key="1">
    <source>
        <dbReference type="EMBL" id="SES86221.1"/>
    </source>
</evidence>
<accession>A0A1H9ZXZ6</accession>
<proteinExistence type="predicted"/>